<dbReference type="OrthoDB" id="8479024at2"/>
<gene>
    <name evidence="1" type="ORF">EOK75_12860</name>
</gene>
<dbReference type="Pfam" id="PF07386">
    <property type="entry name" value="DUF1499"/>
    <property type="match status" value="1"/>
</dbReference>
<dbReference type="Proteomes" id="UP000298631">
    <property type="component" value="Plasmid unnamed1"/>
</dbReference>
<geneLocation type="plasmid" evidence="1 2">
    <name>unnamed1</name>
</geneLocation>
<dbReference type="InterPro" id="IPR010865">
    <property type="entry name" value="DUF1499"/>
</dbReference>
<reference evidence="1 2" key="1">
    <citation type="submission" date="2019-05" db="EMBL/GenBank/DDBJ databases">
        <title>Pseudorhodobacter turbinis sp. nov., isolated from the gut of the Korean turban shell.</title>
        <authorList>
            <person name="Jeong Y.-S."/>
            <person name="Kang W.-R."/>
            <person name="Bae J.-W."/>
        </authorList>
    </citation>
    <scope>NUCLEOTIDE SEQUENCE [LARGE SCALE GENOMIC DNA]</scope>
    <source>
        <strain evidence="1 2">S12M18</strain>
        <plasmid evidence="1 2">unnamed1</plasmid>
    </source>
</reference>
<evidence type="ECO:0000313" key="2">
    <source>
        <dbReference type="Proteomes" id="UP000298631"/>
    </source>
</evidence>
<accession>A0A4P8EIB9</accession>
<proteinExistence type="predicted"/>
<name>A0A4P8EIB9_9RHOB</name>
<evidence type="ECO:0000313" key="1">
    <source>
        <dbReference type="EMBL" id="QCO56707.1"/>
    </source>
</evidence>
<protein>
    <submittedName>
        <fullName evidence="1">DUF1499 domain-containing protein</fullName>
    </submittedName>
</protein>
<sequence length="138" mass="14931">MTIAAFLLVLAGLFGYIRFAPSDVARWHIDPASSALWPQAAPLNDVQAQIGSATLYLPDASLAQVDAIAIATPHTTRLAGNVDEGRITWITRSALWGFPDYITAQAGPDGVRILGRLRFGKSDMGVNAARLREWQSKL</sequence>
<dbReference type="KEGG" id="pseb:EOK75_12860"/>
<dbReference type="AlphaFoldDB" id="A0A4P8EIB9"/>
<keyword evidence="1" id="KW-0614">Plasmid</keyword>
<dbReference type="EMBL" id="CP039965">
    <property type="protein sequence ID" value="QCO56707.1"/>
    <property type="molecule type" value="Genomic_DNA"/>
</dbReference>
<organism evidence="1 2">
    <name type="scientific">Pseudorhodobacter turbinis</name>
    <dbReference type="NCBI Taxonomy" id="2500533"/>
    <lineage>
        <taxon>Bacteria</taxon>
        <taxon>Pseudomonadati</taxon>
        <taxon>Pseudomonadota</taxon>
        <taxon>Alphaproteobacteria</taxon>
        <taxon>Rhodobacterales</taxon>
        <taxon>Paracoccaceae</taxon>
        <taxon>Pseudorhodobacter</taxon>
    </lineage>
</organism>
<keyword evidence="2" id="KW-1185">Reference proteome</keyword>
<dbReference type="RefSeq" id="WP_137194486.1">
    <property type="nucleotide sequence ID" value="NZ_CP039965.1"/>
</dbReference>